<gene>
    <name evidence="1" type="ORF">CLV54_2142</name>
</gene>
<dbReference type="OrthoDB" id="5124656at2"/>
<evidence type="ECO:0000313" key="1">
    <source>
        <dbReference type="EMBL" id="PJJ62342.1"/>
    </source>
</evidence>
<dbReference type="AlphaFoldDB" id="A0A2M9BWK9"/>
<keyword evidence="2" id="KW-1185">Reference proteome</keyword>
<organism evidence="1 2">
    <name type="scientific">Compostimonas suwonensis</name>
    <dbReference type="NCBI Taxonomy" id="1048394"/>
    <lineage>
        <taxon>Bacteria</taxon>
        <taxon>Bacillati</taxon>
        <taxon>Actinomycetota</taxon>
        <taxon>Actinomycetes</taxon>
        <taxon>Micrococcales</taxon>
        <taxon>Microbacteriaceae</taxon>
        <taxon>Compostimonas</taxon>
    </lineage>
</organism>
<reference evidence="1 2" key="1">
    <citation type="submission" date="2017-11" db="EMBL/GenBank/DDBJ databases">
        <title>Genomic Encyclopedia of Archaeal and Bacterial Type Strains, Phase II (KMG-II): From Individual Species to Whole Genera.</title>
        <authorList>
            <person name="Goeker M."/>
        </authorList>
    </citation>
    <scope>NUCLEOTIDE SEQUENCE [LARGE SCALE GENOMIC DNA]</scope>
    <source>
        <strain evidence="1 2">DSM 25625</strain>
    </source>
</reference>
<dbReference type="PROSITE" id="PS51257">
    <property type="entry name" value="PROKAR_LIPOPROTEIN"/>
    <property type="match status" value="1"/>
</dbReference>
<dbReference type="EMBL" id="PGFB01000003">
    <property type="protein sequence ID" value="PJJ62342.1"/>
    <property type="molecule type" value="Genomic_DNA"/>
</dbReference>
<evidence type="ECO:0000313" key="2">
    <source>
        <dbReference type="Proteomes" id="UP000230161"/>
    </source>
</evidence>
<evidence type="ECO:0008006" key="3">
    <source>
        <dbReference type="Google" id="ProtNLM"/>
    </source>
</evidence>
<dbReference type="RefSeq" id="WP_100344914.1">
    <property type="nucleotide sequence ID" value="NZ_PGFB01000003.1"/>
</dbReference>
<proteinExistence type="predicted"/>
<sequence length="189" mass="20048">MFERIVARVGAAAVVVVLGAITLSGCTVPPDPPSSTSSAPTDSAVFATDEEALAAATEAYAAYLAMSDLIANEGGANPERIKQVASGAWAGREIQSFQTLRDQGIYQEGNSTFDTASIQKIEEKGDELQVSLYVCSDVAAITIRDANGLDITPKDRITRVALEVLLESSEQSRTLRVSQSEPWSGESFC</sequence>
<accession>A0A2M9BWK9</accession>
<comment type="caution">
    <text evidence="1">The sequence shown here is derived from an EMBL/GenBank/DDBJ whole genome shotgun (WGS) entry which is preliminary data.</text>
</comment>
<dbReference type="Proteomes" id="UP000230161">
    <property type="component" value="Unassembled WGS sequence"/>
</dbReference>
<protein>
    <recommendedName>
        <fullName evidence="3">Lipoprotein</fullName>
    </recommendedName>
</protein>
<name>A0A2M9BWK9_9MICO</name>